<proteinExistence type="predicted"/>
<accession>A0ABV6U9W5</accession>
<dbReference type="EMBL" id="JBHMQT010000044">
    <property type="protein sequence ID" value="MFC0864973.1"/>
    <property type="molecule type" value="Genomic_DNA"/>
</dbReference>
<evidence type="ECO:0000313" key="2">
    <source>
        <dbReference type="Proteomes" id="UP001589870"/>
    </source>
</evidence>
<dbReference type="RefSeq" id="WP_394303008.1">
    <property type="nucleotide sequence ID" value="NZ_JBHMQT010000044.1"/>
</dbReference>
<sequence length="261" mass="28394">MSPRDAMPSHASHLVQGRRVDMPVKVRDASLCAATYLVRADPARAVLAYSGMDVTEVLPGRAVCMLLFVQYRDSDLDAYNEFGVGFLVRPPEAGPPPRRGPLAGLKDLGATGGGAFIHWLPVTQGFTLEAGRSIWGFPKELAEIDLRLATPYKRCIVRKDGRLVVDLLIRPGIPLPPPAALPGGRDDIEMIDAYTHTDGVTRRVPWIVRPSGIRWRPGGALIRLGNHPVAKELSELGLPKHALMTTTVKRVAMEFAAAEEA</sequence>
<organism evidence="1 2">
    <name type="scientific">Sphaerimonospora cavernae</name>
    <dbReference type="NCBI Taxonomy" id="1740611"/>
    <lineage>
        <taxon>Bacteria</taxon>
        <taxon>Bacillati</taxon>
        <taxon>Actinomycetota</taxon>
        <taxon>Actinomycetes</taxon>
        <taxon>Streptosporangiales</taxon>
        <taxon>Streptosporangiaceae</taxon>
        <taxon>Sphaerimonospora</taxon>
    </lineage>
</organism>
<comment type="caution">
    <text evidence="1">The sequence shown here is derived from an EMBL/GenBank/DDBJ whole genome shotgun (WGS) entry which is preliminary data.</text>
</comment>
<dbReference type="InterPro" id="IPR023375">
    <property type="entry name" value="ADC_dom_sf"/>
</dbReference>
<dbReference type="InterPro" id="IPR010451">
    <property type="entry name" value="Acetoacetate_decarboxylase"/>
</dbReference>
<dbReference type="Gene3D" id="2.40.400.10">
    <property type="entry name" value="Acetoacetate decarboxylase-like"/>
    <property type="match status" value="1"/>
</dbReference>
<name>A0ABV6U9W5_9ACTN</name>
<reference evidence="1 2" key="1">
    <citation type="submission" date="2024-09" db="EMBL/GenBank/DDBJ databases">
        <authorList>
            <person name="Sun Q."/>
            <person name="Mori K."/>
        </authorList>
    </citation>
    <scope>NUCLEOTIDE SEQUENCE [LARGE SCALE GENOMIC DNA]</scope>
    <source>
        <strain evidence="1 2">TBRC 1851</strain>
    </source>
</reference>
<gene>
    <name evidence="1" type="ORF">ACFHYQ_22010</name>
</gene>
<evidence type="ECO:0000313" key="1">
    <source>
        <dbReference type="EMBL" id="MFC0864973.1"/>
    </source>
</evidence>
<dbReference type="Proteomes" id="UP001589870">
    <property type="component" value="Unassembled WGS sequence"/>
</dbReference>
<keyword evidence="2" id="KW-1185">Reference proteome</keyword>
<dbReference type="Pfam" id="PF06314">
    <property type="entry name" value="ADC"/>
    <property type="match status" value="1"/>
</dbReference>
<protein>
    <submittedName>
        <fullName evidence="1">Acetoacetate decarboxylase family protein</fullName>
    </submittedName>
</protein>
<dbReference type="SUPFAM" id="SSF160104">
    <property type="entry name" value="Acetoacetate decarboxylase-like"/>
    <property type="match status" value="1"/>
</dbReference>